<dbReference type="AlphaFoldDB" id="A0A238UV94"/>
<gene>
    <name evidence="1" type="ORF">SAMN06265370_101133</name>
</gene>
<sequence length="96" mass="10014">MGVLLVALALVMPEGPDIGNLGYMIKPVFDQALAGGSQSARVWVAMASFAIFNIRAVASMAHDVLLACISQRTADSACLCYPRYAPCSAAGSVPPR</sequence>
<keyword evidence="2" id="KW-1185">Reference proteome</keyword>
<accession>A0A238UV94</accession>
<name>A0A238UV94_9RHOB</name>
<dbReference type="EMBL" id="FZNN01000001">
    <property type="protein sequence ID" value="SNR25657.1"/>
    <property type="molecule type" value="Genomic_DNA"/>
</dbReference>
<evidence type="ECO:0000313" key="2">
    <source>
        <dbReference type="Proteomes" id="UP000198417"/>
    </source>
</evidence>
<evidence type="ECO:0000313" key="1">
    <source>
        <dbReference type="EMBL" id="SNR25657.1"/>
    </source>
</evidence>
<dbReference type="Proteomes" id="UP000198417">
    <property type="component" value="Unassembled WGS sequence"/>
</dbReference>
<organism evidence="1 2">
    <name type="scientific">Puniceibacterium sediminis</name>
    <dbReference type="NCBI Taxonomy" id="1608407"/>
    <lineage>
        <taxon>Bacteria</taxon>
        <taxon>Pseudomonadati</taxon>
        <taxon>Pseudomonadota</taxon>
        <taxon>Alphaproteobacteria</taxon>
        <taxon>Rhodobacterales</taxon>
        <taxon>Paracoccaceae</taxon>
        <taxon>Puniceibacterium</taxon>
    </lineage>
</organism>
<protein>
    <submittedName>
        <fullName evidence="1">Uncharacterized protein</fullName>
    </submittedName>
</protein>
<proteinExistence type="predicted"/>
<dbReference type="RefSeq" id="WP_089268586.1">
    <property type="nucleotide sequence ID" value="NZ_FZNN01000001.1"/>
</dbReference>
<reference evidence="1 2" key="1">
    <citation type="submission" date="2017-06" db="EMBL/GenBank/DDBJ databases">
        <authorList>
            <person name="Kim H.J."/>
            <person name="Triplett B.A."/>
        </authorList>
    </citation>
    <scope>NUCLEOTIDE SEQUENCE [LARGE SCALE GENOMIC DNA]</scope>
    <source>
        <strain evidence="1 2">DSM 29052</strain>
    </source>
</reference>